<proteinExistence type="predicted"/>
<accession>A0AAV2ZE27</accession>
<reference evidence="1" key="2">
    <citation type="journal article" date="2023" name="Microbiol Resour">
        <title>Decontamination and Annotation of the Draft Genome Sequence of the Oomycete Lagenidium giganteum ARSEF 373.</title>
        <authorList>
            <person name="Morgan W.R."/>
            <person name="Tartar A."/>
        </authorList>
    </citation>
    <scope>NUCLEOTIDE SEQUENCE</scope>
    <source>
        <strain evidence="1">ARSEF 373</strain>
    </source>
</reference>
<evidence type="ECO:0008006" key="3">
    <source>
        <dbReference type="Google" id="ProtNLM"/>
    </source>
</evidence>
<comment type="caution">
    <text evidence="1">The sequence shown here is derived from an EMBL/GenBank/DDBJ whole genome shotgun (WGS) entry which is preliminary data.</text>
</comment>
<sequence length="57" mass="6623">MLDEMAFQYNQALLHCDNKSTIAVVCNESGHHKLPNLDRKVYKIKDYRNERPTCNVG</sequence>
<dbReference type="AlphaFoldDB" id="A0AAV2ZE27"/>
<gene>
    <name evidence="1" type="ORF">N0F65_005657</name>
</gene>
<reference evidence="1" key="1">
    <citation type="submission" date="2022-11" db="EMBL/GenBank/DDBJ databases">
        <authorList>
            <person name="Morgan W.R."/>
            <person name="Tartar A."/>
        </authorList>
    </citation>
    <scope>NUCLEOTIDE SEQUENCE</scope>
    <source>
        <strain evidence="1">ARSEF 373</strain>
    </source>
</reference>
<dbReference type="EMBL" id="DAKRPA010000015">
    <property type="protein sequence ID" value="DBA03767.1"/>
    <property type="molecule type" value="Genomic_DNA"/>
</dbReference>
<keyword evidence="2" id="KW-1185">Reference proteome</keyword>
<dbReference type="Proteomes" id="UP001146120">
    <property type="component" value="Unassembled WGS sequence"/>
</dbReference>
<evidence type="ECO:0000313" key="2">
    <source>
        <dbReference type="Proteomes" id="UP001146120"/>
    </source>
</evidence>
<name>A0AAV2ZE27_9STRA</name>
<evidence type="ECO:0000313" key="1">
    <source>
        <dbReference type="EMBL" id="DBA03767.1"/>
    </source>
</evidence>
<organism evidence="1 2">
    <name type="scientific">Lagenidium giganteum</name>
    <dbReference type="NCBI Taxonomy" id="4803"/>
    <lineage>
        <taxon>Eukaryota</taxon>
        <taxon>Sar</taxon>
        <taxon>Stramenopiles</taxon>
        <taxon>Oomycota</taxon>
        <taxon>Peronosporomycetes</taxon>
        <taxon>Pythiales</taxon>
        <taxon>Pythiaceae</taxon>
    </lineage>
</organism>
<protein>
    <recommendedName>
        <fullName evidence="3">Transposase</fullName>
    </recommendedName>
</protein>